<dbReference type="InterPro" id="IPR023214">
    <property type="entry name" value="HAD_sf"/>
</dbReference>
<dbReference type="InterPro" id="IPR036412">
    <property type="entry name" value="HAD-like_sf"/>
</dbReference>
<dbReference type="Proteomes" id="UP000250235">
    <property type="component" value="Unassembled WGS sequence"/>
</dbReference>
<dbReference type="PANTHER" id="PTHR31284">
    <property type="entry name" value="ACID PHOSPHATASE-LIKE PROTEIN"/>
    <property type="match status" value="1"/>
</dbReference>
<sequence>MESEAVAEDAAEYAKSVEFSGNGKDAWVFDIDETLLSNVPYYASHGIYICMYI</sequence>
<dbReference type="InterPro" id="IPR005519">
    <property type="entry name" value="Acid_phosphat_B-like"/>
</dbReference>
<proteinExistence type="predicted"/>
<evidence type="ECO:0000313" key="2">
    <source>
        <dbReference type="EMBL" id="KZV56691.1"/>
    </source>
</evidence>
<dbReference type="OrthoDB" id="59415at2759"/>
<keyword evidence="3" id="KW-1185">Reference proteome</keyword>
<organism evidence="2 3">
    <name type="scientific">Dorcoceras hygrometricum</name>
    <dbReference type="NCBI Taxonomy" id="472368"/>
    <lineage>
        <taxon>Eukaryota</taxon>
        <taxon>Viridiplantae</taxon>
        <taxon>Streptophyta</taxon>
        <taxon>Embryophyta</taxon>
        <taxon>Tracheophyta</taxon>
        <taxon>Spermatophyta</taxon>
        <taxon>Magnoliopsida</taxon>
        <taxon>eudicotyledons</taxon>
        <taxon>Gunneridae</taxon>
        <taxon>Pentapetalae</taxon>
        <taxon>asterids</taxon>
        <taxon>lamiids</taxon>
        <taxon>Lamiales</taxon>
        <taxon>Gesneriaceae</taxon>
        <taxon>Didymocarpoideae</taxon>
        <taxon>Trichosporeae</taxon>
        <taxon>Loxocarpinae</taxon>
        <taxon>Dorcoceras</taxon>
    </lineage>
</organism>
<dbReference type="EMBL" id="KQ987853">
    <property type="protein sequence ID" value="KZV56691.1"/>
    <property type="molecule type" value="Genomic_DNA"/>
</dbReference>
<evidence type="ECO:0000313" key="3">
    <source>
        <dbReference type="Proteomes" id="UP000250235"/>
    </source>
</evidence>
<reference evidence="2 3" key="1">
    <citation type="journal article" date="2015" name="Proc. Natl. Acad. Sci. U.S.A.">
        <title>The resurrection genome of Boea hygrometrica: A blueprint for survival of dehydration.</title>
        <authorList>
            <person name="Xiao L."/>
            <person name="Yang G."/>
            <person name="Zhang L."/>
            <person name="Yang X."/>
            <person name="Zhao S."/>
            <person name="Ji Z."/>
            <person name="Zhou Q."/>
            <person name="Hu M."/>
            <person name="Wang Y."/>
            <person name="Chen M."/>
            <person name="Xu Y."/>
            <person name="Jin H."/>
            <person name="Xiao X."/>
            <person name="Hu G."/>
            <person name="Bao F."/>
            <person name="Hu Y."/>
            <person name="Wan P."/>
            <person name="Li L."/>
            <person name="Deng X."/>
            <person name="Kuang T."/>
            <person name="Xiang C."/>
            <person name="Zhu J.K."/>
            <person name="Oliver M.J."/>
            <person name="He Y."/>
        </authorList>
    </citation>
    <scope>NUCLEOTIDE SEQUENCE [LARGE SCALE GENOMIC DNA]</scope>
    <source>
        <strain evidence="3">cv. XS01</strain>
    </source>
</reference>
<dbReference type="Gene3D" id="3.40.50.1000">
    <property type="entry name" value="HAD superfamily/HAD-like"/>
    <property type="match status" value="1"/>
</dbReference>
<protein>
    <submittedName>
        <fullName evidence="2">HAD superfamily, subfamily IIIB acid phosphatase</fullName>
    </submittedName>
</protein>
<dbReference type="Pfam" id="PF03767">
    <property type="entry name" value="Acid_phosphat_B"/>
    <property type="match status" value="1"/>
</dbReference>
<dbReference type="SUPFAM" id="SSF56784">
    <property type="entry name" value="HAD-like"/>
    <property type="match status" value="1"/>
</dbReference>
<dbReference type="AlphaFoldDB" id="A0A2Z7DAA3"/>
<evidence type="ECO:0000256" key="1">
    <source>
        <dbReference type="ARBA" id="ARBA00022729"/>
    </source>
</evidence>
<name>A0A2Z7DAA3_9LAMI</name>
<gene>
    <name evidence="2" type="ORF">F511_41185</name>
</gene>
<keyword evidence="1" id="KW-0732">Signal</keyword>
<accession>A0A2Z7DAA3</accession>
<dbReference type="PANTHER" id="PTHR31284:SF10">
    <property type="entry name" value="ACID PHOSPHATASE-LIKE PROTEIN"/>
    <property type="match status" value="1"/>
</dbReference>